<dbReference type="InterPro" id="IPR029058">
    <property type="entry name" value="AB_hydrolase_fold"/>
</dbReference>
<evidence type="ECO:0000256" key="1">
    <source>
        <dbReference type="SAM" id="Phobius"/>
    </source>
</evidence>
<protein>
    <recommendedName>
        <fullName evidence="2">AB hydrolase-1 domain-containing protein</fullName>
    </recommendedName>
</protein>
<reference evidence="4" key="1">
    <citation type="journal article" date="2019" name="Int. J. Syst. Evol. Microbiol.">
        <title>The Global Catalogue of Microorganisms (GCM) 10K type strain sequencing project: providing services to taxonomists for standard genome sequencing and annotation.</title>
        <authorList>
            <consortium name="The Broad Institute Genomics Platform"/>
            <consortium name="The Broad Institute Genome Sequencing Center for Infectious Disease"/>
            <person name="Wu L."/>
            <person name="Ma J."/>
        </authorList>
    </citation>
    <scope>NUCLEOTIDE SEQUENCE [LARGE SCALE GENOMIC DNA]</scope>
    <source>
        <strain evidence="4">CGMCC 1.15472</strain>
    </source>
</reference>
<evidence type="ECO:0000313" key="4">
    <source>
        <dbReference type="Proteomes" id="UP000632322"/>
    </source>
</evidence>
<keyword evidence="4" id="KW-1185">Reference proteome</keyword>
<evidence type="ECO:0000313" key="3">
    <source>
        <dbReference type="EMBL" id="GGC37135.1"/>
    </source>
</evidence>
<evidence type="ECO:0000259" key="2">
    <source>
        <dbReference type="Pfam" id="PF00561"/>
    </source>
</evidence>
<dbReference type="PANTHER" id="PTHR43798:SF33">
    <property type="entry name" value="HYDROLASE, PUTATIVE (AFU_ORTHOLOGUE AFUA_2G14860)-RELATED"/>
    <property type="match status" value="1"/>
</dbReference>
<name>A0ABQ1ME62_9MICO</name>
<gene>
    <name evidence="3" type="ORF">GCM10010974_19440</name>
</gene>
<sequence length="153" mass="16154">MVFEAGMGSAASQWNHIQRELSSRYRTIAYDRAGVGGSDAADSRPTLERIVDDLTQVLDALGETGPVLLVGHSWGGPIVRVFASLHCSRTTGLVLIDATSATVVSGAMTVLNVAAFGVNSLLFRLRRTHAFKRGLLPEGESPEIAAADMDGGT</sequence>
<keyword evidence="1" id="KW-0812">Transmembrane</keyword>
<organism evidence="3 4">
    <name type="scientific">Brevibacterium sediminis</name>
    <dbReference type="NCBI Taxonomy" id="1857024"/>
    <lineage>
        <taxon>Bacteria</taxon>
        <taxon>Bacillati</taxon>
        <taxon>Actinomycetota</taxon>
        <taxon>Actinomycetes</taxon>
        <taxon>Micrococcales</taxon>
        <taxon>Brevibacteriaceae</taxon>
        <taxon>Brevibacterium</taxon>
    </lineage>
</organism>
<dbReference type="Pfam" id="PF00561">
    <property type="entry name" value="Abhydrolase_1"/>
    <property type="match status" value="1"/>
</dbReference>
<accession>A0ABQ1ME62</accession>
<dbReference type="EMBL" id="BMJG01000005">
    <property type="protein sequence ID" value="GGC37135.1"/>
    <property type="molecule type" value="Genomic_DNA"/>
</dbReference>
<dbReference type="PANTHER" id="PTHR43798">
    <property type="entry name" value="MONOACYLGLYCEROL LIPASE"/>
    <property type="match status" value="1"/>
</dbReference>
<keyword evidence="1" id="KW-0472">Membrane</keyword>
<feature type="transmembrane region" description="Helical" evidence="1">
    <location>
        <begin position="103"/>
        <end position="123"/>
    </location>
</feature>
<dbReference type="Gene3D" id="3.40.50.1820">
    <property type="entry name" value="alpha/beta hydrolase"/>
    <property type="match status" value="1"/>
</dbReference>
<dbReference type="InterPro" id="IPR000073">
    <property type="entry name" value="AB_hydrolase_1"/>
</dbReference>
<dbReference type="SUPFAM" id="SSF53474">
    <property type="entry name" value="alpha/beta-Hydrolases"/>
    <property type="match status" value="1"/>
</dbReference>
<proteinExistence type="predicted"/>
<dbReference type="RefSeq" id="WP_181271385.1">
    <property type="nucleotide sequence ID" value="NZ_BMJG01000005.1"/>
</dbReference>
<comment type="caution">
    <text evidence="3">The sequence shown here is derived from an EMBL/GenBank/DDBJ whole genome shotgun (WGS) entry which is preliminary data.</text>
</comment>
<dbReference type="InterPro" id="IPR050266">
    <property type="entry name" value="AB_hydrolase_sf"/>
</dbReference>
<dbReference type="Proteomes" id="UP000632322">
    <property type="component" value="Unassembled WGS sequence"/>
</dbReference>
<feature type="domain" description="AB hydrolase-1" evidence="2">
    <location>
        <begin position="5"/>
        <end position="99"/>
    </location>
</feature>
<keyword evidence="1" id="KW-1133">Transmembrane helix</keyword>